<organism evidence="1 2">
    <name type="scientific">Xylaria bambusicola</name>
    <dbReference type="NCBI Taxonomy" id="326684"/>
    <lineage>
        <taxon>Eukaryota</taxon>
        <taxon>Fungi</taxon>
        <taxon>Dikarya</taxon>
        <taxon>Ascomycota</taxon>
        <taxon>Pezizomycotina</taxon>
        <taxon>Sordariomycetes</taxon>
        <taxon>Xylariomycetidae</taxon>
        <taxon>Xylariales</taxon>
        <taxon>Xylariaceae</taxon>
        <taxon>Xylaria</taxon>
    </lineage>
</organism>
<gene>
    <name evidence="1" type="ORF">RRF57_000964</name>
</gene>
<sequence length="69" mass="7416">MAVAAAGAQYTNTSEDIGSSYAFYSIAKDYLDDVLEARPLDAIKVCTLLCQYNIVDKPTTSLAYAGKDT</sequence>
<evidence type="ECO:0000313" key="2">
    <source>
        <dbReference type="Proteomes" id="UP001305414"/>
    </source>
</evidence>
<name>A0AAN7UBQ6_9PEZI</name>
<keyword evidence="2" id="KW-1185">Reference proteome</keyword>
<accession>A0AAN7UBQ6</accession>
<dbReference type="EMBL" id="JAWHQM010000002">
    <property type="protein sequence ID" value="KAK5625248.1"/>
    <property type="molecule type" value="Genomic_DNA"/>
</dbReference>
<comment type="caution">
    <text evidence="1">The sequence shown here is derived from an EMBL/GenBank/DDBJ whole genome shotgun (WGS) entry which is preliminary data.</text>
</comment>
<protein>
    <submittedName>
        <fullName evidence="1">Uncharacterized protein</fullName>
    </submittedName>
</protein>
<evidence type="ECO:0000313" key="1">
    <source>
        <dbReference type="EMBL" id="KAK5625248.1"/>
    </source>
</evidence>
<reference evidence="1 2" key="1">
    <citation type="submission" date="2023-10" db="EMBL/GenBank/DDBJ databases">
        <title>Draft genome sequence of Xylaria bambusicola isolate GMP-LS, the root and basal stem rot pathogen of sugarcane in Indonesia.</title>
        <authorList>
            <person name="Selvaraj P."/>
            <person name="Muralishankar V."/>
            <person name="Muruganantham S."/>
            <person name="Sp S."/>
            <person name="Haryani S."/>
            <person name="Lau K.J.X."/>
            <person name="Naqvi N.I."/>
        </authorList>
    </citation>
    <scope>NUCLEOTIDE SEQUENCE [LARGE SCALE GENOMIC DNA]</scope>
    <source>
        <strain evidence="1">GMP-LS</strain>
    </source>
</reference>
<dbReference type="Proteomes" id="UP001305414">
    <property type="component" value="Unassembled WGS sequence"/>
</dbReference>
<proteinExistence type="predicted"/>
<dbReference type="AlphaFoldDB" id="A0AAN7UBQ6"/>